<dbReference type="SUPFAM" id="SSF53187">
    <property type="entry name" value="Zn-dependent exopeptidases"/>
    <property type="match status" value="1"/>
</dbReference>
<evidence type="ECO:0000256" key="2">
    <source>
        <dbReference type="ARBA" id="ARBA00011901"/>
    </source>
</evidence>
<name>A0A1Y4VD05_9BACE</name>
<dbReference type="SMART" id="SM00646">
    <property type="entry name" value="Ami_3"/>
    <property type="match status" value="1"/>
</dbReference>
<feature type="region of interest" description="Disordered" evidence="4">
    <location>
        <begin position="1"/>
        <end position="21"/>
    </location>
</feature>
<dbReference type="RefSeq" id="WP_087318278.1">
    <property type="nucleotide sequence ID" value="NZ_JAASHA010000010.1"/>
</dbReference>
<evidence type="ECO:0000256" key="4">
    <source>
        <dbReference type="SAM" id="MobiDB-lite"/>
    </source>
</evidence>
<dbReference type="Proteomes" id="UP001198461">
    <property type="component" value="Unassembled WGS sequence"/>
</dbReference>
<evidence type="ECO:0000259" key="5">
    <source>
        <dbReference type="SMART" id="SM00646"/>
    </source>
</evidence>
<comment type="catalytic activity">
    <reaction evidence="1">
        <text>Hydrolyzes the link between N-acetylmuramoyl residues and L-amino acid residues in certain cell-wall glycopeptides.</text>
        <dbReference type="EC" id="3.5.1.28"/>
    </reaction>
</comment>
<dbReference type="InterPro" id="IPR050695">
    <property type="entry name" value="N-acetylmuramoyl_amidase_3"/>
</dbReference>
<dbReference type="Pfam" id="PF01520">
    <property type="entry name" value="Amidase_3"/>
    <property type="match status" value="1"/>
</dbReference>
<dbReference type="EC" id="3.5.1.28" evidence="2"/>
<dbReference type="Proteomes" id="UP000196036">
    <property type="component" value="Unassembled WGS sequence"/>
</dbReference>
<protein>
    <recommendedName>
        <fullName evidence="2">N-acetylmuramoyl-L-alanine amidase</fullName>
        <ecNumber evidence="2">3.5.1.28</ecNumber>
    </recommendedName>
</protein>
<accession>A0A1Y4VD05</accession>
<dbReference type="PANTHER" id="PTHR30404:SF0">
    <property type="entry name" value="N-ACETYLMURAMOYL-L-ALANINE AMIDASE AMIC"/>
    <property type="match status" value="1"/>
</dbReference>
<feature type="domain" description="MurNAc-LAA" evidence="5">
    <location>
        <begin position="67"/>
        <end position="188"/>
    </location>
</feature>
<dbReference type="InterPro" id="IPR002508">
    <property type="entry name" value="MurNAc-LAA_cat"/>
</dbReference>
<organism evidence="7 8">
    <name type="scientific">Bacteroides xylanisolvens</name>
    <dbReference type="NCBI Taxonomy" id="371601"/>
    <lineage>
        <taxon>Bacteria</taxon>
        <taxon>Pseudomonadati</taxon>
        <taxon>Bacteroidota</taxon>
        <taxon>Bacteroidia</taxon>
        <taxon>Bacteroidales</taxon>
        <taxon>Bacteroidaceae</taxon>
        <taxon>Bacteroides</taxon>
    </lineage>
</organism>
<dbReference type="GO" id="GO:0008745">
    <property type="term" value="F:N-acetylmuramoyl-L-alanine amidase activity"/>
    <property type="evidence" value="ECO:0007669"/>
    <property type="project" value="UniProtKB-EC"/>
</dbReference>
<reference evidence="8" key="1">
    <citation type="submission" date="2017-04" db="EMBL/GenBank/DDBJ databases">
        <title>Function of individual gut microbiota members based on whole genome sequencing of pure cultures obtained from chicken caecum.</title>
        <authorList>
            <person name="Medvecky M."/>
            <person name="Cejkova D."/>
            <person name="Polansky O."/>
            <person name="Karasova D."/>
            <person name="Kubasova T."/>
            <person name="Cizek A."/>
            <person name="Rychlik I."/>
        </authorList>
    </citation>
    <scope>NUCLEOTIDE SEQUENCE [LARGE SCALE GENOMIC DNA]</scope>
    <source>
        <strain evidence="8">An109</strain>
    </source>
</reference>
<gene>
    <name evidence="7" type="ORF">B5E52_11550</name>
    <name evidence="6" type="ORF">LD004_20715</name>
</gene>
<sequence length="216" mass="24220">MRILIDNGHGENTPGKRSPDGKLREWEYTRRIADMVIIGLRNKGIDAERIVKEMVDIPLSVRCRRANTIYRETGGNAILVSIHCNAAGMGSDWLSAHGWSVFVSNNASINSKNLAVCLAETAIKKGLFVRQPVSGQLFWMQNLAICRDTLCPAILTENFFQDNKKDVEFLLSDEGKLMVTQIHVDGIIDYLKKIRDEVTSMYIGYSYHAGGMVELL</sequence>
<evidence type="ECO:0000256" key="3">
    <source>
        <dbReference type="ARBA" id="ARBA00022801"/>
    </source>
</evidence>
<keyword evidence="3" id="KW-0378">Hydrolase</keyword>
<evidence type="ECO:0000313" key="8">
    <source>
        <dbReference type="Proteomes" id="UP000196036"/>
    </source>
</evidence>
<evidence type="ECO:0000313" key="6">
    <source>
        <dbReference type="EMBL" id="MCA4706031.1"/>
    </source>
</evidence>
<dbReference type="EMBL" id="JAIWYE010000037">
    <property type="protein sequence ID" value="MCA4706031.1"/>
    <property type="molecule type" value="Genomic_DNA"/>
</dbReference>
<dbReference type="GO" id="GO:0030288">
    <property type="term" value="C:outer membrane-bounded periplasmic space"/>
    <property type="evidence" value="ECO:0007669"/>
    <property type="project" value="TreeGrafter"/>
</dbReference>
<dbReference type="CDD" id="cd02696">
    <property type="entry name" value="MurNAc-LAA"/>
    <property type="match status" value="1"/>
</dbReference>
<dbReference type="EMBL" id="NFLW01000021">
    <property type="protein sequence ID" value="OUQ67940.1"/>
    <property type="molecule type" value="Genomic_DNA"/>
</dbReference>
<dbReference type="PANTHER" id="PTHR30404">
    <property type="entry name" value="N-ACETYLMURAMOYL-L-ALANINE AMIDASE"/>
    <property type="match status" value="1"/>
</dbReference>
<reference evidence="6" key="3">
    <citation type="submission" date="2023-08" db="EMBL/GenBank/DDBJ databases">
        <title>Mucin Metabolism Genes Underlie the Key Renovations of Bacteroides xylanisolvens Genomes in Captive Great Apes.</title>
        <authorList>
            <person name="Nishida A.H."/>
        </authorList>
    </citation>
    <scope>NUCLEOTIDE SEQUENCE</scope>
    <source>
        <strain evidence="6">P13.H9</strain>
    </source>
</reference>
<dbReference type="Gene3D" id="3.40.630.40">
    <property type="entry name" value="Zn-dependent exopeptidases"/>
    <property type="match status" value="1"/>
</dbReference>
<comment type="caution">
    <text evidence="7">The sequence shown here is derived from an EMBL/GenBank/DDBJ whole genome shotgun (WGS) entry which is preliminary data.</text>
</comment>
<evidence type="ECO:0000313" key="7">
    <source>
        <dbReference type="EMBL" id="OUQ67940.1"/>
    </source>
</evidence>
<reference evidence="7" key="2">
    <citation type="journal article" date="2018" name="BMC Genomics">
        <title>Whole genome sequencing and function prediction of 133 gut anaerobes isolated from chicken caecum in pure cultures.</title>
        <authorList>
            <person name="Medvecky M."/>
            <person name="Cejkova D."/>
            <person name="Polansky O."/>
            <person name="Karasova D."/>
            <person name="Kubasova T."/>
            <person name="Cizek A."/>
            <person name="Rychlik I."/>
        </authorList>
    </citation>
    <scope>NUCLEOTIDE SEQUENCE</scope>
    <source>
        <strain evidence="7">An109</strain>
    </source>
</reference>
<dbReference type="GO" id="GO:0009253">
    <property type="term" value="P:peptidoglycan catabolic process"/>
    <property type="evidence" value="ECO:0007669"/>
    <property type="project" value="InterPro"/>
</dbReference>
<dbReference type="AlphaFoldDB" id="A0A1Y4VD05"/>
<proteinExistence type="predicted"/>
<evidence type="ECO:0000256" key="1">
    <source>
        <dbReference type="ARBA" id="ARBA00001561"/>
    </source>
</evidence>